<keyword evidence="5" id="KW-1185">Reference proteome</keyword>
<dbReference type="EMBL" id="CP036425">
    <property type="protein sequence ID" value="QDU32143.1"/>
    <property type="molecule type" value="Genomic_DNA"/>
</dbReference>
<proteinExistence type="predicted"/>
<evidence type="ECO:0000256" key="1">
    <source>
        <dbReference type="ARBA" id="ARBA00001946"/>
    </source>
</evidence>
<evidence type="ECO:0000259" key="3">
    <source>
        <dbReference type="PROSITE" id="PS51462"/>
    </source>
</evidence>
<dbReference type="InterPro" id="IPR000086">
    <property type="entry name" value="NUDIX_hydrolase_dom"/>
</dbReference>
<dbReference type="KEGG" id="pcor:KS4_01720"/>
<dbReference type="PANTHER" id="PTHR43046:SF14">
    <property type="entry name" value="MUTT_NUDIX FAMILY PROTEIN"/>
    <property type="match status" value="1"/>
</dbReference>
<keyword evidence="2 4" id="KW-0378">Hydrolase</keyword>
<organism evidence="4 5">
    <name type="scientific">Poriferisphaera corsica</name>
    <dbReference type="NCBI Taxonomy" id="2528020"/>
    <lineage>
        <taxon>Bacteria</taxon>
        <taxon>Pseudomonadati</taxon>
        <taxon>Planctomycetota</taxon>
        <taxon>Phycisphaerae</taxon>
        <taxon>Phycisphaerales</taxon>
        <taxon>Phycisphaeraceae</taxon>
        <taxon>Poriferisphaera</taxon>
    </lineage>
</organism>
<sequence>MTVELPYKIATLCYMFDAEGRVLLLHRRRPPNQDLYSPPGGKLEKAVGESPTACALREIREEVGLVLKEDDLHLTGIVSEAGFDDRMHWLMFLYEVKGVVEVERTTFDEGTLDWVKSDEIEGLPIPSTDRDVIWPLFWQHRGGFFMAHINCYKGRTDWSLEQSIVVG</sequence>
<evidence type="ECO:0000256" key="2">
    <source>
        <dbReference type="ARBA" id="ARBA00022801"/>
    </source>
</evidence>
<evidence type="ECO:0000313" key="5">
    <source>
        <dbReference type="Proteomes" id="UP000317369"/>
    </source>
</evidence>
<accession>A0A517YPJ6</accession>
<dbReference type="InterPro" id="IPR015797">
    <property type="entry name" value="NUDIX_hydrolase-like_dom_sf"/>
</dbReference>
<name>A0A517YPJ6_9BACT</name>
<feature type="domain" description="Nudix hydrolase" evidence="3">
    <location>
        <begin position="6"/>
        <end position="137"/>
    </location>
</feature>
<dbReference type="CDD" id="cd18886">
    <property type="entry name" value="NUDIX_MutT_Nudt1"/>
    <property type="match status" value="1"/>
</dbReference>
<evidence type="ECO:0000313" key="4">
    <source>
        <dbReference type="EMBL" id="QDU32143.1"/>
    </source>
</evidence>
<comment type="cofactor">
    <cofactor evidence="1">
        <name>Mg(2+)</name>
        <dbReference type="ChEBI" id="CHEBI:18420"/>
    </cofactor>
</comment>
<dbReference type="PROSITE" id="PS51462">
    <property type="entry name" value="NUDIX"/>
    <property type="match status" value="1"/>
</dbReference>
<dbReference type="EC" id="3.6.1.55" evidence="4"/>
<dbReference type="AlphaFoldDB" id="A0A517YPJ6"/>
<protein>
    <submittedName>
        <fullName evidence="4">8-oxo-dGTP diphosphatase</fullName>
        <ecNumber evidence="4">3.6.1.55</ecNumber>
    </submittedName>
</protein>
<reference evidence="4 5" key="1">
    <citation type="submission" date="2019-02" db="EMBL/GenBank/DDBJ databases">
        <title>Deep-cultivation of Planctomycetes and their phenomic and genomic characterization uncovers novel biology.</title>
        <authorList>
            <person name="Wiegand S."/>
            <person name="Jogler M."/>
            <person name="Boedeker C."/>
            <person name="Pinto D."/>
            <person name="Vollmers J."/>
            <person name="Rivas-Marin E."/>
            <person name="Kohn T."/>
            <person name="Peeters S.H."/>
            <person name="Heuer A."/>
            <person name="Rast P."/>
            <person name="Oberbeckmann S."/>
            <person name="Bunk B."/>
            <person name="Jeske O."/>
            <person name="Meyerdierks A."/>
            <person name="Storesund J.E."/>
            <person name="Kallscheuer N."/>
            <person name="Luecker S."/>
            <person name="Lage O.M."/>
            <person name="Pohl T."/>
            <person name="Merkel B.J."/>
            <person name="Hornburger P."/>
            <person name="Mueller R.-W."/>
            <person name="Bruemmer F."/>
            <person name="Labrenz M."/>
            <person name="Spormann A.M."/>
            <person name="Op den Camp H."/>
            <person name="Overmann J."/>
            <person name="Amann R."/>
            <person name="Jetten M.S.M."/>
            <person name="Mascher T."/>
            <person name="Medema M.H."/>
            <person name="Devos D.P."/>
            <person name="Kaster A.-K."/>
            <person name="Ovreas L."/>
            <person name="Rohde M."/>
            <person name="Galperin M.Y."/>
            <person name="Jogler C."/>
        </authorList>
    </citation>
    <scope>NUCLEOTIDE SEQUENCE [LARGE SCALE GENOMIC DNA]</scope>
    <source>
        <strain evidence="4 5">KS4</strain>
    </source>
</reference>
<gene>
    <name evidence="4" type="primary">mutX</name>
    <name evidence="4" type="ORF">KS4_01720</name>
</gene>
<dbReference type="SUPFAM" id="SSF55811">
    <property type="entry name" value="Nudix"/>
    <property type="match status" value="1"/>
</dbReference>
<dbReference type="Gene3D" id="3.90.79.10">
    <property type="entry name" value="Nucleoside Triphosphate Pyrophosphohydrolase"/>
    <property type="match status" value="1"/>
</dbReference>
<dbReference type="Pfam" id="PF00293">
    <property type="entry name" value="NUDIX"/>
    <property type="match status" value="1"/>
</dbReference>
<dbReference type="GO" id="GO:0035539">
    <property type="term" value="F:8-oxo-7,8-dihydrodeoxyguanosine triphosphate pyrophosphatase activity"/>
    <property type="evidence" value="ECO:0007669"/>
    <property type="project" value="UniProtKB-EC"/>
</dbReference>
<dbReference type="PANTHER" id="PTHR43046">
    <property type="entry name" value="GDP-MANNOSE MANNOSYL HYDROLASE"/>
    <property type="match status" value="1"/>
</dbReference>
<dbReference type="Proteomes" id="UP000317369">
    <property type="component" value="Chromosome"/>
</dbReference>